<dbReference type="Proteomes" id="UP000837857">
    <property type="component" value="Chromosome 15"/>
</dbReference>
<organism evidence="2 3">
    <name type="scientific">Iphiclides podalirius</name>
    <name type="common">scarce swallowtail</name>
    <dbReference type="NCBI Taxonomy" id="110791"/>
    <lineage>
        <taxon>Eukaryota</taxon>
        <taxon>Metazoa</taxon>
        <taxon>Ecdysozoa</taxon>
        <taxon>Arthropoda</taxon>
        <taxon>Hexapoda</taxon>
        <taxon>Insecta</taxon>
        <taxon>Pterygota</taxon>
        <taxon>Neoptera</taxon>
        <taxon>Endopterygota</taxon>
        <taxon>Lepidoptera</taxon>
        <taxon>Glossata</taxon>
        <taxon>Ditrysia</taxon>
        <taxon>Papilionoidea</taxon>
        <taxon>Papilionidae</taxon>
        <taxon>Papilioninae</taxon>
        <taxon>Iphiclides</taxon>
    </lineage>
</organism>
<evidence type="ECO:0000313" key="3">
    <source>
        <dbReference type="Proteomes" id="UP000837857"/>
    </source>
</evidence>
<protein>
    <submittedName>
        <fullName evidence="2">Uncharacterized protein</fullName>
    </submittedName>
</protein>
<evidence type="ECO:0000313" key="2">
    <source>
        <dbReference type="EMBL" id="CAH2043476.1"/>
    </source>
</evidence>
<proteinExistence type="predicted"/>
<gene>
    <name evidence="2" type="ORF">IPOD504_LOCUS4310</name>
</gene>
<name>A0ABN8HXY5_9NEOP</name>
<feature type="region of interest" description="Disordered" evidence="1">
    <location>
        <begin position="56"/>
        <end position="81"/>
    </location>
</feature>
<feature type="non-terminal residue" evidence="2">
    <location>
        <position position="81"/>
    </location>
</feature>
<evidence type="ECO:0000256" key="1">
    <source>
        <dbReference type="SAM" id="MobiDB-lite"/>
    </source>
</evidence>
<sequence>MRDLYRARGPARGGAGRSEAVAAPIDSWGYSSSGHCRSSCAPRGRFHRSTLHSLGARTRGVDTNKLPFFPPHSHSPRRAPE</sequence>
<dbReference type="EMBL" id="OW152827">
    <property type="protein sequence ID" value="CAH2043476.1"/>
    <property type="molecule type" value="Genomic_DNA"/>
</dbReference>
<keyword evidence="3" id="KW-1185">Reference proteome</keyword>
<reference evidence="2" key="1">
    <citation type="submission" date="2022-03" db="EMBL/GenBank/DDBJ databases">
        <authorList>
            <person name="Martin H S."/>
        </authorList>
    </citation>
    <scope>NUCLEOTIDE SEQUENCE</scope>
</reference>
<accession>A0ABN8HXY5</accession>